<accession>A0A1Y5SDH9</accession>
<organism evidence="2 3">
    <name type="scientific">Pseudooctadecabacter jejudonensis</name>
    <dbReference type="NCBI Taxonomy" id="1391910"/>
    <lineage>
        <taxon>Bacteria</taxon>
        <taxon>Pseudomonadati</taxon>
        <taxon>Pseudomonadota</taxon>
        <taxon>Alphaproteobacteria</taxon>
        <taxon>Rhodobacterales</taxon>
        <taxon>Paracoccaceae</taxon>
        <taxon>Pseudooctadecabacter</taxon>
    </lineage>
</organism>
<dbReference type="PROSITE" id="PS01125">
    <property type="entry name" value="ROK"/>
    <property type="match status" value="1"/>
</dbReference>
<dbReference type="EMBL" id="FWFT01000003">
    <property type="protein sequence ID" value="SLN38202.1"/>
    <property type="molecule type" value="Genomic_DNA"/>
</dbReference>
<keyword evidence="2" id="KW-0808">Transferase</keyword>
<dbReference type="Proteomes" id="UP000193623">
    <property type="component" value="Unassembled WGS sequence"/>
</dbReference>
<dbReference type="SUPFAM" id="SSF53067">
    <property type="entry name" value="Actin-like ATPase domain"/>
    <property type="match status" value="1"/>
</dbReference>
<protein>
    <submittedName>
        <fullName evidence="2">N-acetyl-D-glucosamine kinase</fullName>
        <ecNumber evidence="2">2.7.1.59</ecNumber>
    </submittedName>
</protein>
<dbReference type="AlphaFoldDB" id="A0A1Y5SDH9"/>
<dbReference type="OrthoDB" id="9810372at2"/>
<dbReference type="InterPro" id="IPR043129">
    <property type="entry name" value="ATPase_NBD"/>
</dbReference>
<dbReference type="Pfam" id="PF00480">
    <property type="entry name" value="ROK"/>
    <property type="match status" value="1"/>
</dbReference>
<keyword evidence="2" id="KW-0418">Kinase</keyword>
<dbReference type="InterPro" id="IPR000600">
    <property type="entry name" value="ROK"/>
</dbReference>
<dbReference type="GO" id="GO:0045127">
    <property type="term" value="F:N-acetylglucosamine kinase activity"/>
    <property type="evidence" value="ECO:0007669"/>
    <property type="project" value="UniProtKB-EC"/>
</dbReference>
<evidence type="ECO:0000313" key="2">
    <source>
        <dbReference type="EMBL" id="SLN38202.1"/>
    </source>
</evidence>
<reference evidence="2 3" key="1">
    <citation type="submission" date="2017-03" db="EMBL/GenBank/DDBJ databases">
        <authorList>
            <person name="Afonso C.L."/>
            <person name="Miller P.J."/>
            <person name="Scott M.A."/>
            <person name="Spackman E."/>
            <person name="Goraichik I."/>
            <person name="Dimitrov K.M."/>
            <person name="Suarez D.L."/>
            <person name="Swayne D.E."/>
        </authorList>
    </citation>
    <scope>NUCLEOTIDE SEQUENCE [LARGE SCALE GENOMIC DNA]</scope>
    <source>
        <strain evidence="2 3">CECT 8397</strain>
    </source>
</reference>
<keyword evidence="3" id="KW-1185">Reference proteome</keyword>
<comment type="similarity">
    <text evidence="1">Belongs to the ROK (NagC/XylR) family.</text>
</comment>
<dbReference type="RefSeq" id="WP_085864325.1">
    <property type="nucleotide sequence ID" value="NZ_FWFT01000003.1"/>
</dbReference>
<sequence>MTAIGIDLGGSKIEAQVFDNTWDLIARDRCATPDTYDGLLAALAQHIRWAQGHAGADAPIGISAAGLLNPASGLVFAANLPASGHALPADIAAAISRPVAYINDARALTVSEAVFGAGRGLRCVASLVLGTGIGGGVAINGVTLAGPSGTGGEVGHTSAPAHLIQRHALPLWPCGCGRAGCVETYVSGPGLVRLAGHLTGQTLSTEEIAARRHGDMAQVWAVWSALAGDLVHTLTATLDPDVIVLAGGLSRIEGIIDDVTDAARTAQIGGLPVAPIVLAQGGDASGAKGAAFTAYQQGDRYD</sequence>
<dbReference type="PANTHER" id="PTHR18964">
    <property type="entry name" value="ROK (REPRESSOR, ORF, KINASE) FAMILY"/>
    <property type="match status" value="1"/>
</dbReference>
<name>A0A1Y5SDH9_9RHOB</name>
<dbReference type="InterPro" id="IPR049874">
    <property type="entry name" value="ROK_cs"/>
</dbReference>
<dbReference type="PANTHER" id="PTHR18964:SF149">
    <property type="entry name" value="BIFUNCTIONAL UDP-N-ACETYLGLUCOSAMINE 2-EPIMERASE_N-ACETYLMANNOSAMINE KINASE"/>
    <property type="match status" value="1"/>
</dbReference>
<dbReference type="EC" id="2.7.1.59" evidence="2"/>
<evidence type="ECO:0000313" key="3">
    <source>
        <dbReference type="Proteomes" id="UP000193623"/>
    </source>
</evidence>
<dbReference type="Gene3D" id="3.30.420.40">
    <property type="match status" value="2"/>
</dbReference>
<gene>
    <name evidence="2" type="primary">nagK_1</name>
    <name evidence="2" type="ORF">PSJ8397_01873</name>
</gene>
<evidence type="ECO:0000256" key="1">
    <source>
        <dbReference type="ARBA" id="ARBA00006479"/>
    </source>
</evidence>
<proteinExistence type="inferred from homology"/>